<dbReference type="InterPro" id="IPR006629">
    <property type="entry name" value="LITAF"/>
</dbReference>
<comment type="subcellular location">
    <subcellularLocation>
        <location evidence="2">Endosome membrane</location>
        <topology evidence="2">Peripheral membrane protein</topology>
    </subcellularLocation>
    <subcellularLocation>
        <location evidence="1">Late endosome membrane</location>
    </subcellularLocation>
    <subcellularLocation>
        <location evidence="3">Lysosome membrane</location>
        <topology evidence="3">Peripheral membrane protein</topology>
        <orientation evidence="3">Cytoplasmic side</orientation>
    </subcellularLocation>
</comment>
<keyword evidence="8" id="KW-0812">Transmembrane</keyword>
<feature type="transmembrane region" description="Helical" evidence="8">
    <location>
        <begin position="41"/>
        <end position="60"/>
    </location>
</feature>
<accession>A0A8R2DKZ1</accession>
<evidence type="ECO:0000256" key="3">
    <source>
        <dbReference type="ARBA" id="ARBA00004630"/>
    </source>
</evidence>
<dbReference type="GO" id="GO:0005765">
    <property type="term" value="C:lysosomal membrane"/>
    <property type="evidence" value="ECO:0007669"/>
    <property type="project" value="UniProtKB-SubCell"/>
</dbReference>
<keyword evidence="6" id="KW-0862">Zinc</keyword>
<dbReference type="GO" id="GO:0008270">
    <property type="term" value="F:zinc ion binding"/>
    <property type="evidence" value="ECO:0007669"/>
    <property type="project" value="TreeGrafter"/>
</dbReference>
<comment type="similarity">
    <text evidence="4">Belongs to the CDIP1/LITAF family.</text>
</comment>
<dbReference type="Pfam" id="PF10601">
    <property type="entry name" value="zf-LITAF-like"/>
    <property type="match status" value="1"/>
</dbReference>
<dbReference type="InterPro" id="IPR037519">
    <property type="entry name" value="LITAF_fam"/>
</dbReference>
<dbReference type="EnsemblMetazoa" id="XM_021349010.1">
    <property type="protein sequence ID" value="XP_021204685.1"/>
    <property type="gene ID" value="LOC101740545"/>
</dbReference>
<evidence type="ECO:0000256" key="8">
    <source>
        <dbReference type="SAM" id="Phobius"/>
    </source>
</evidence>
<dbReference type="AlphaFoldDB" id="A0A8R2DKZ1"/>
<dbReference type="Proteomes" id="UP000005204">
    <property type="component" value="Unassembled WGS sequence"/>
</dbReference>
<evidence type="ECO:0000313" key="10">
    <source>
        <dbReference type="EnsemblMetazoa" id="XP_021204685.1"/>
    </source>
</evidence>
<evidence type="ECO:0000256" key="4">
    <source>
        <dbReference type="ARBA" id="ARBA00005975"/>
    </source>
</evidence>
<dbReference type="SMART" id="SM00714">
    <property type="entry name" value="LITAF"/>
    <property type="match status" value="1"/>
</dbReference>
<evidence type="ECO:0000256" key="5">
    <source>
        <dbReference type="ARBA" id="ARBA00022723"/>
    </source>
</evidence>
<evidence type="ECO:0000256" key="1">
    <source>
        <dbReference type="ARBA" id="ARBA00004414"/>
    </source>
</evidence>
<protein>
    <recommendedName>
        <fullName evidence="9">LITAF domain-containing protein</fullName>
    </recommendedName>
</protein>
<keyword evidence="11" id="KW-1185">Reference proteome</keyword>
<proteinExistence type="inferred from homology"/>
<dbReference type="PROSITE" id="PS51837">
    <property type="entry name" value="LITAF"/>
    <property type="match status" value="1"/>
</dbReference>
<keyword evidence="7 8" id="KW-0472">Membrane</keyword>
<reference evidence="11" key="1">
    <citation type="journal article" date="2008" name="Insect Biochem. Mol. Biol.">
        <title>The genome of a lepidopteran model insect, the silkworm Bombyx mori.</title>
        <authorList>
            <consortium name="International Silkworm Genome Consortium"/>
        </authorList>
    </citation>
    <scope>NUCLEOTIDE SEQUENCE [LARGE SCALE GENOMIC DNA]</scope>
    <source>
        <strain evidence="11">p50T</strain>
    </source>
</reference>
<evidence type="ECO:0000256" key="7">
    <source>
        <dbReference type="ARBA" id="ARBA00023136"/>
    </source>
</evidence>
<reference evidence="10" key="2">
    <citation type="submission" date="2022-06" db="UniProtKB">
        <authorList>
            <consortium name="EnsemblMetazoa"/>
        </authorList>
    </citation>
    <scope>IDENTIFICATION</scope>
    <source>
        <strain evidence="10">p50T (Dazao)</strain>
    </source>
</reference>
<evidence type="ECO:0000313" key="11">
    <source>
        <dbReference type="Proteomes" id="UP000005204"/>
    </source>
</evidence>
<dbReference type="GO" id="GO:0031902">
    <property type="term" value="C:late endosome membrane"/>
    <property type="evidence" value="ECO:0007669"/>
    <property type="project" value="UniProtKB-SubCell"/>
</dbReference>
<evidence type="ECO:0000256" key="6">
    <source>
        <dbReference type="ARBA" id="ARBA00022833"/>
    </source>
</evidence>
<sequence>MIMNSIKMVTVGPDPAQVTCPSCHASVMTKITTKASTKTHIIALILCLCMCLPCVCLPYCMDSCMNSDHYCPNCNAYIGTYTR</sequence>
<dbReference type="PANTHER" id="PTHR23292:SF14">
    <property type="entry name" value="FI16615P1-RELATED"/>
    <property type="match status" value="1"/>
</dbReference>
<evidence type="ECO:0000256" key="2">
    <source>
        <dbReference type="ARBA" id="ARBA00004481"/>
    </source>
</evidence>
<evidence type="ECO:0000259" key="9">
    <source>
        <dbReference type="PROSITE" id="PS51837"/>
    </source>
</evidence>
<dbReference type="PANTHER" id="PTHR23292">
    <property type="entry name" value="LIPOPOLYSACCHARIDE-INDUCED TUMOR NECROSIS FACTOR-ALPHA FACTOR"/>
    <property type="match status" value="1"/>
</dbReference>
<name>A0A8R2DKZ1_BOMMO</name>
<feature type="domain" description="LITAF" evidence="9">
    <location>
        <begin position="1"/>
        <end position="83"/>
    </location>
</feature>
<keyword evidence="8" id="KW-1133">Transmembrane helix</keyword>
<keyword evidence="5" id="KW-0479">Metal-binding</keyword>
<organism evidence="10 11">
    <name type="scientific">Bombyx mori</name>
    <name type="common">Silk moth</name>
    <dbReference type="NCBI Taxonomy" id="7091"/>
    <lineage>
        <taxon>Eukaryota</taxon>
        <taxon>Metazoa</taxon>
        <taxon>Ecdysozoa</taxon>
        <taxon>Arthropoda</taxon>
        <taxon>Hexapoda</taxon>
        <taxon>Insecta</taxon>
        <taxon>Pterygota</taxon>
        <taxon>Neoptera</taxon>
        <taxon>Endopterygota</taxon>
        <taxon>Lepidoptera</taxon>
        <taxon>Glossata</taxon>
        <taxon>Ditrysia</taxon>
        <taxon>Bombycoidea</taxon>
        <taxon>Bombycidae</taxon>
        <taxon>Bombycinae</taxon>
        <taxon>Bombyx</taxon>
    </lineage>
</organism>